<evidence type="ECO:0000256" key="1">
    <source>
        <dbReference type="SAM" id="Phobius"/>
    </source>
</evidence>
<feature type="transmembrane region" description="Helical" evidence="1">
    <location>
        <begin position="113"/>
        <end position="140"/>
    </location>
</feature>
<proteinExistence type="predicted"/>
<keyword evidence="1" id="KW-0472">Membrane</keyword>
<dbReference type="EMBL" id="JBIYSL010000004">
    <property type="protein sequence ID" value="MFK0524634.1"/>
    <property type="molecule type" value="Genomic_DNA"/>
</dbReference>
<protein>
    <submittedName>
        <fullName evidence="2">Uncharacterized protein</fullName>
    </submittedName>
</protein>
<sequence length="147" mass="16987">MKKLLLNNLFVYFGFLLIMVLVFIFGLKYQQYLQLEARTTYQPQASIVFSVLFPIFFGVLLGLLRLFDLLRKPGEWKINWIKLCIFGIPSLCVSLVPLLYWSGLPISYYDLPLGHLLITSGTTPHTISGLIFGFLLFYVIERKIKES</sequence>
<evidence type="ECO:0000313" key="2">
    <source>
        <dbReference type="EMBL" id="MFK0524634.1"/>
    </source>
</evidence>
<dbReference type="Proteomes" id="UP001618531">
    <property type="component" value="Unassembled WGS sequence"/>
</dbReference>
<comment type="caution">
    <text evidence="2">The sequence shown here is derived from an EMBL/GenBank/DDBJ whole genome shotgun (WGS) entry which is preliminary data.</text>
</comment>
<gene>
    <name evidence="2" type="ORF">ACINKY_20760</name>
</gene>
<dbReference type="RefSeq" id="WP_402877160.1">
    <property type="nucleotide sequence ID" value="NZ_JBIYSL010000004.1"/>
</dbReference>
<feature type="transmembrane region" description="Helical" evidence="1">
    <location>
        <begin position="79"/>
        <end position="101"/>
    </location>
</feature>
<feature type="transmembrane region" description="Helical" evidence="1">
    <location>
        <begin position="9"/>
        <end position="27"/>
    </location>
</feature>
<name>A0ABW8HYB9_9BACL</name>
<organism evidence="2 3">
    <name type="scientific">Paenibacillus illinoisensis</name>
    <dbReference type="NCBI Taxonomy" id="59845"/>
    <lineage>
        <taxon>Bacteria</taxon>
        <taxon>Bacillati</taxon>
        <taxon>Bacillota</taxon>
        <taxon>Bacilli</taxon>
        <taxon>Bacillales</taxon>
        <taxon>Paenibacillaceae</taxon>
        <taxon>Paenibacillus</taxon>
    </lineage>
</organism>
<accession>A0ABW8HYB9</accession>
<keyword evidence="1" id="KW-0812">Transmembrane</keyword>
<feature type="transmembrane region" description="Helical" evidence="1">
    <location>
        <begin position="47"/>
        <end position="67"/>
    </location>
</feature>
<keyword evidence="1" id="KW-1133">Transmembrane helix</keyword>
<reference evidence="2 3" key="1">
    <citation type="submission" date="2024-11" db="EMBL/GenBank/DDBJ databases">
        <title>Identification and Characterization of a Novel Fosfomycin Bacillithiol Transferase FosB8 in Paenibacillus illinoisensis.</title>
        <authorList>
            <person name="Lu W."/>
        </authorList>
    </citation>
    <scope>NUCLEOTIDE SEQUENCE [LARGE SCALE GENOMIC DNA]</scope>
    <source>
        <strain evidence="2 3">WP77</strain>
    </source>
</reference>
<evidence type="ECO:0000313" key="3">
    <source>
        <dbReference type="Proteomes" id="UP001618531"/>
    </source>
</evidence>
<keyword evidence="3" id="KW-1185">Reference proteome</keyword>